<dbReference type="GO" id="GO:0004930">
    <property type="term" value="F:G protein-coupled receptor activity"/>
    <property type="evidence" value="ECO:0007669"/>
    <property type="project" value="InterPro"/>
</dbReference>
<dbReference type="PANTHER" id="PTHR12011:SF474">
    <property type="entry name" value="ADHESION G PROTEIN-COUPLED RECEPTOR G11-RELATED"/>
    <property type="match status" value="1"/>
</dbReference>
<dbReference type="EMBL" id="JAGTTL010000023">
    <property type="protein sequence ID" value="KAK6304364.1"/>
    <property type="molecule type" value="Genomic_DNA"/>
</dbReference>
<feature type="transmembrane region" description="Helical" evidence="6">
    <location>
        <begin position="600"/>
        <end position="620"/>
    </location>
</feature>
<dbReference type="Pfam" id="PF00002">
    <property type="entry name" value="7tm_2"/>
    <property type="match status" value="1"/>
</dbReference>
<dbReference type="Gene3D" id="2.60.220.50">
    <property type="match status" value="1"/>
</dbReference>
<dbReference type="PROSITE" id="PS50221">
    <property type="entry name" value="GAIN_B"/>
    <property type="match status" value="1"/>
</dbReference>
<dbReference type="InterPro" id="IPR000832">
    <property type="entry name" value="GPCR_2_secretin-like"/>
</dbReference>
<feature type="transmembrane region" description="Helical" evidence="6">
    <location>
        <begin position="640"/>
        <end position="661"/>
    </location>
</feature>
<evidence type="ECO:0000259" key="8">
    <source>
        <dbReference type="PROSITE" id="PS50261"/>
    </source>
</evidence>
<dbReference type="SMART" id="SM00303">
    <property type="entry name" value="GPS"/>
    <property type="match status" value="1"/>
</dbReference>
<dbReference type="Pfam" id="PF01825">
    <property type="entry name" value="GPS"/>
    <property type="match status" value="1"/>
</dbReference>
<organism evidence="9 10">
    <name type="scientific">Coregonus suidteri</name>
    <dbReference type="NCBI Taxonomy" id="861788"/>
    <lineage>
        <taxon>Eukaryota</taxon>
        <taxon>Metazoa</taxon>
        <taxon>Chordata</taxon>
        <taxon>Craniata</taxon>
        <taxon>Vertebrata</taxon>
        <taxon>Euteleostomi</taxon>
        <taxon>Actinopterygii</taxon>
        <taxon>Neopterygii</taxon>
        <taxon>Teleostei</taxon>
        <taxon>Protacanthopterygii</taxon>
        <taxon>Salmoniformes</taxon>
        <taxon>Salmonidae</taxon>
        <taxon>Coregoninae</taxon>
        <taxon>Coregonus</taxon>
    </lineage>
</organism>
<dbReference type="PROSITE" id="PS50261">
    <property type="entry name" value="G_PROTEIN_RECEP_F2_4"/>
    <property type="match status" value="1"/>
</dbReference>
<evidence type="ECO:0000256" key="6">
    <source>
        <dbReference type="SAM" id="Phobius"/>
    </source>
</evidence>
<feature type="transmembrane region" description="Helical" evidence="6">
    <location>
        <begin position="475"/>
        <end position="493"/>
    </location>
</feature>
<evidence type="ECO:0000256" key="4">
    <source>
        <dbReference type="ARBA" id="ARBA00023136"/>
    </source>
</evidence>
<evidence type="ECO:0000259" key="7">
    <source>
        <dbReference type="PROSITE" id="PS50221"/>
    </source>
</evidence>
<comment type="caution">
    <text evidence="9">The sequence shown here is derived from an EMBL/GenBank/DDBJ whole genome shotgun (WGS) entry which is preliminary data.</text>
</comment>
<feature type="transmembrane region" description="Helical" evidence="6">
    <location>
        <begin position="667"/>
        <end position="687"/>
    </location>
</feature>
<dbReference type="GO" id="GO:0007166">
    <property type="term" value="P:cell surface receptor signaling pathway"/>
    <property type="evidence" value="ECO:0007669"/>
    <property type="project" value="InterPro"/>
</dbReference>
<dbReference type="Gene3D" id="1.20.1070.10">
    <property type="entry name" value="Rhodopsin 7-helix transmembrane proteins"/>
    <property type="match status" value="1"/>
</dbReference>
<keyword evidence="3 6" id="KW-1133">Transmembrane helix</keyword>
<feature type="domain" description="G-protein coupled receptors family 2 profile 2" evidence="8">
    <location>
        <begin position="439"/>
        <end position="690"/>
    </location>
</feature>
<dbReference type="AlphaFoldDB" id="A0AAN8L8Z3"/>
<evidence type="ECO:0000256" key="3">
    <source>
        <dbReference type="ARBA" id="ARBA00022989"/>
    </source>
</evidence>
<keyword evidence="5" id="KW-1015">Disulfide bond</keyword>
<keyword evidence="4 6" id="KW-0472">Membrane</keyword>
<dbReference type="PANTHER" id="PTHR12011">
    <property type="entry name" value="ADHESION G-PROTEIN COUPLED RECEPTOR"/>
    <property type="match status" value="1"/>
</dbReference>
<comment type="subcellular location">
    <subcellularLocation>
        <location evidence="1">Membrane</location>
        <topology evidence="1">Multi-pass membrane protein</topology>
    </subcellularLocation>
</comment>
<feature type="transmembrane region" description="Helical" evidence="6">
    <location>
        <begin position="441"/>
        <end position="463"/>
    </location>
</feature>
<reference evidence="9 10" key="1">
    <citation type="submission" date="2021-04" db="EMBL/GenBank/DDBJ databases">
        <authorList>
            <person name="De Guttry C."/>
            <person name="Zahm M."/>
            <person name="Klopp C."/>
            <person name="Cabau C."/>
            <person name="Louis A."/>
            <person name="Berthelot C."/>
            <person name="Parey E."/>
            <person name="Roest Crollius H."/>
            <person name="Montfort J."/>
            <person name="Robinson-Rechavi M."/>
            <person name="Bucao C."/>
            <person name="Bouchez O."/>
            <person name="Gislard M."/>
            <person name="Lluch J."/>
            <person name="Milhes M."/>
            <person name="Lampietro C."/>
            <person name="Lopez Roques C."/>
            <person name="Donnadieu C."/>
            <person name="Braasch I."/>
            <person name="Desvignes T."/>
            <person name="Postlethwait J."/>
            <person name="Bobe J."/>
            <person name="Wedekind C."/>
            <person name="Guiguen Y."/>
        </authorList>
    </citation>
    <scope>NUCLEOTIDE SEQUENCE [LARGE SCALE GENOMIC DNA]</scope>
    <source>
        <strain evidence="9">Cs_M1</strain>
        <tissue evidence="9">Blood</tissue>
    </source>
</reference>
<dbReference type="PRINTS" id="PR00249">
    <property type="entry name" value="GPCRSECRETIN"/>
</dbReference>
<keyword evidence="2 6" id="KW-0812">Transmembrane</keyword>
<name>A0AAN8L8Z3_9TELE</name>
<protein>
    <submittedName>
        <fullName evidence="9">Uncharacterized protein</fullName>
    </submittedName>
</protein>
<dbReference type="SUPFAM" id="SSF81321">
    <property type="entry name" value="Family A G protein-coupled receptor-like"/>
    <property type="match status" value="1"/>
</dbReference>
<dbReference type="Proteomes" id="UP001356427">
    <property type="component" value="Unassembled WGS sequence"/>
</dbReference>
<feature type="domain" description="GAIN-B" evidence="7">
    <location>
        <begin position="283"/>
        <end position="430"/>
    </location>
</feature>
<evidence type="ECO:0000256" key="1">
    <source>
        <dbReference type="ARBA" id="ARBA00004141"/>
    </source>
</evidence>
<feature type="transmembrane region" description="Helical" evidence="6">
    <location>
        <begin position="546"/>
        <end position="566"/>
    </location>
</feature>
<accession>A0AAN8L8Z3</accession>
<dbReference type="InterPro" id="IPR057244">
    <property type="entry name" value="GAIN_B"/>
</dbReference>
<evidence type="ECO:0000313" key="10">
    <source>
        <dbReference type="Proteomes" id="UP001356427"/>
    </source>
</evidence>
<dbReference type="GO" id="GO:0005886">
    <property type="term" value="C:plasma membrane"/>
    <property type="evidence" value="ECO:0007669"/>
    <property type="project" value="TreeGrafter"/>
</dbReference>
<sequence>MTLSSDGLRLSMEGKLWGFCLTTAILLCGIGCQYNSSEHRHTVLIVDDDTYSGVIRNGKGCASQTNCSDWIGNCTLQKEILGFCIISTGENTTTSEQCHPGFPNCTFEVRKDEHSHIITLSKDVVNKKELNLWFLLRKNITCNPSQFYQNATGSVHLTVMPACINGGNQTTLVKPETLCGKNSTYDADACRNKTPDTFILKITAKVPNSCLTCDNPVKKPDTNIVLPDFQQESSSGVISADLASEAMKNLSFLTERIGNFSTATISMGKVKGFLSRLHKEDPKDINFGFSPNKNLSIVEDRYALKKDFNQSVRVSKEAYDMALNKSGTFVGILVFPSMSQDEKKSIVLNGEVVGIDMGVHIANLSDTIDIEYRNIDKVGFNVFCNSWNGKGKLPNWTTDGCQTLESNNSITCQCTHLSFFAILMSPPPNNISASDVASLTYISYIGCGFSMFFLGIALFMQFVISKTKSSQATKILVNLFLAMLFLNLTFLINETIAAMGSYVACVIIAAVMHYSMLSTFTWFLIEAVHLFLQLKKLNANIKHYMLKVYVVGWVLPALVVIVLLGLEKYKLMSIKTDDGNSVKMCWITDIYIHYGVNIGYYAWVFVWTLTIFIIVVRRIFFLRKTKAGEGQNDPASKNTLTILGLLFLLGLTWGFAFFSFGPMVIPSYYIFSILNSFQGFFLFLYYYNTNTIVGDDRNSVFTNQSTSTSSNIYDVTPSLNK</sequence>
<dbReference type="InterPro" id="IPR017981">
    <property type="entry name" value="GPCR_2-like_7TM"/>
</dbReference>
<dbReference type="InterPro" id="IPR000203">
    <property type="entry name" value="GPS"/>
</dbReference>
<dbReference type="GO" id="GO:0007189">
    <property type="term" value="P:adenylate cyclase-activating G protein-coupled receptor signaling pathway"/>
    <property type="evidence" value="ECO:0007669"/>
    <property type="project" value="TreeGrafter"/>
</dbReference>
<feature type="transmembrane region" description="Helical" evidence="6">
    <location>
        <begin position="499"/>
        <end position="525"/>
    </location>
</feature>
<evidence type="ECO:0000313" key="9">
    <source>
        <dbReference type="EMBL" id="KAK6304364.1"/>
    </source>
</evidence>
<evidence type="ECO:0000256" key="2">
    <source>
        <dbReference type="ARBA" id="ARBA00022692"/>
    </source>
</evidence>
<dbReference type="InterPro" id="IPR046338">
    <property type="entry name" value="GAIN_dom_sf"/>
</dbReference>
<evidence type="ECO:0000256" key="5">
    <source>
        <dbReference type="ARBA" id="ARBA00023157"/>
    </source>
</evidence>
<keyword evidence="10" id="KW-1185">Reference proteome</keyword>
<proteinExistence type="predicted"/>
<gene>
    <name evidence="9" type="ORF">J4Q44_G00249500</name>
</gene>